<keyword evidence="7" id="KW-0456">Lyase</keyword>
<evidence type="ECO:0000256" key="4">
    <source>
        <dbReference type="ARBA" id="ARBA00012285"/>
    </source>
</evidence>
<comment type="cofactor">
    <cofactor evidence="1">
        <name>pyridoxal 5'-phosphate</name>
        <dbReference type="ChEBI" id="CHEBI:597326"/>
    </cofactor>
</comment>
<dbReference type="InterPro" id="IPR015421">
    <property type="entry name" value="PyrdxlP-dep_Trfase_major"/>
</dbReference>
<evidence type="ECO:0000256" key="10">
    <source>
        <dbReference type="SAM" id="MobiDB-lite"/>
    </source>
</evidence>
<dbReference type="NCBIfam" id="TIGR01140">
    <property type="entry name" value="L_thr_O3P_dcar"/>
    <property type="match status" value="1"/>
</dbReference>
<gene>
    <name evidence="12" type="ORF">SAMN05444159_3219</name>
</gene>
<sequence>MKASSANMRDPEHLGSVSSLPITQPAAAEQISHGGNLDAARRRFPGAPEPWIDLSTGINPAPFPIPDLPAEIWSRLPMRSEEEELLAAAAMRYRVADPGMIVAAPGTQALIQLLPRFLPMSSVEILGPTYEEHEACWIRQGHRVSVVSDLDRSNRADVVIVVNPNNPTGRVIPSSALRTVAQALAKKNGLLVVDEAFVDVLPETASVVSDLPPATIVLRSFGKTYGLAGLRLGFAIADTSLASRIRAELGPWAVSGPALRIGKAALCNPHWLAATTTRLQSDQQRLDAMLEAAGFAVLGGTPLFRLARHFEAVKIVEHLGRHGVHVRAFSHEPQWLRFGLPGGEAAWNRLSTALLGA</sequence>
<dbReference type="PANTHER" id="PTHR42885:SF1">
    <property type="entry name" value="THREONINE-PHOSPHATE DECARBOXYLASE"/>
    <property type="match status" value="1"/>
</dbReference>
<comment type="catalytic activity">
    <reaction evidence="9">
        <text>O-phospho-L-threonine + H(+) = (R)-1-aminopropan-2-yl phosphate + CO2</text>
        <dbReference type="Rhea" id="RHEA:11492"/>
        <dbReference type="ChEBI" id="CHEBI:15378"/>
        <dbReference type="ChEBI" id="CHEBI:16526"/>
        <dbReference type="ChEBI" id="CHEBI:58563"/>
        <dbReference type="ChEBI" id="CHEBI:58675"/>
        <dbReference type="EC" id="4.1.1.81"/>
    </reaction>
</comment>
<dbReference type="GO" id="GO:0048472">
    <property type="term" value="F:threonine-phosphate decarboxylase activity"/>
    <property type="evidence" value="ECO:0007669"/>
    <property type="project" value="UniProtKB-EC"/>
</dbReference>
<name>A0A1M6SBV4_9BRAD</name>
<evidence type="ECO:0000256" key="2">
    <source>
        <dbReference type="ARBA" id="ARBA00003444"/>
    </source>
</evidence>
<proteinExistence type="predicted"/>
<dbReference type="Gene3D" id="3.40.640.10">
    <property type="entry name" value="Type I PLP-dependent aspartate aminotransferase-like (Major domain)"/>
    <property type="match status" value="1"/>
</dbReference>
<dbReference type="PANTHER" id="PTHR42885">
    <property type="entry name" value="HISTIDINOL-PHOSPHATE AMINOTRANSFERASE-RELATED"/>
    <property type="match status" value="1"/>
</dbReference>
<evidence type="ECO:0000313" key="13">
    <source>
        <dbReference type="Proteomes" id="UP000189935"/>
    </source>
</evidence>
<evidence type="ECO:0000256" key="8">
    <source>
        <dbReference type="ARBA" id="ARBA00029996"/>
    </source>
</evidence>
<accession>A0A1M6SBV4</accession>
<evidence type="ECO:0000256" key="9">
    <source>
        <dbReference type="ARBA" id="ARBA00048531"/>
    </source>
</evidence>
<dbReference type="SUPFAM" id="SSF53383">
    <property type="entry name" value="PLP-dependent transferases"/>
    <property type="match status" value="1"/>
</dbReference>
<evidence type="ECO:0000256" key="7">
    <source>
        <dbReference type="ARBA" id="ARBA00023239"/>
    </source>
</evidence>
<dbReference type="InterPro" id="IPR015424">
    <property type="entry name" value="PyrdxlP-dep_Trfase"/>
</dbReference>
<dbReference type="EC" id="4.1.1.81" evidence="4"/>
<evidence type="ECO:0000256" key="5">
    <source>
        <dbReference type="ARBA" id="ARBA00022573"/>
    </source>
</evidence>
<dbReference type="Pfam" id="PF00155">
    <property type="entry name" value="Aminotran_1_2"/>
    <property type="match status" value="1"/>
</dbReference>
<evidence type="ECO:0000256" key="3">
    <source>
        <dbReference type="ARBA" id="ARBA00004953"/>
    </source>
</evidence>
<dbReference type="InterPro" id="IPR004839">
    <property type="entry name" value="Aminotransferase_I/II_large"/>
</dbReference>
<protein>
    <recommendedName>
        <fullName evidence="4">threonine-phosphate decarboxylase</fullName>
        <ecNumber evidence="4">4.1.1.81</ecNumber>
    </recommendedName>
    <alternativeName>
        <fullName evidence="8">L-threonine-O-3-phosphate decarboxylase</fullName>
    </alternativeName>
</protein>
<dbReference type="Gene3D" id="3.90.1150.10">
    <property type="entry name" value="Aspartate Aminotransferase, domain 1"/>
    <property type="match status" value="1"/>
</dbReference>
<evidence type="ECO:0000259" key="11">
    <source>
        <dbReference type="Pfam" id="PF00155"/>
    </source>
</evidence>
<dbReference type="CDD" id="cd00609">
    <property type="entry name" value="AAT_like"/>
    <property type="match status" value="1"/>
</dbReference>
<comment type="pathway">
    <text evidence="3">Cofactor biosynthesis; adenosylcobalamin biosynthesis.</text>
</comment>
<dbReference type="InterPro" id="IPR015422">
    <property type="entry name" value="PyrdxlP-dep_Trfase_small"/>
</dbReference>
<evidence type="ECO:0000256" key="6">
    <source>
        <dbReference type="ARBA" id="ARBA00022898"/>
    </source>
</evidence>
<evidence type="ECO:0000256" key="1">
    <source>
        <dbReference type="ARBA" id="ARBA00001933"/>
    </source>
</evidence>
<dbReference type="GO" id="GO:0009236">
    <property type="term" value="P:cobalamin biosynthetic process"/>
    <property type="evidence" value="ECO:0007669"/>
    <property type="project" value="UniProtKB-UniPathway"/>
</dbReference>
<comment type="function">
    <text evidence="2">Decarboxylates L-threonine-O-3-phosphate to yield (R)-1-amino-2-propanol O-2-phosphate, the precursor for the linkage between the nucleotide loop and the corrin ring in cobalamin.</text>
</comment>
<dbReference type="Proteomes" id="UP000189935">
    <property type="component" value="Chromosome I"/>
</dbReference>
<organism evidence="12 13">
    <name type="scientific">Bradyrhizobium lablabi</name>
    <dbReference type="NCBI Taxonomy" id="722472"/>
    <lineage>
        <taxon>Bacteria</taxon>
        <taxon>Pseudomonadati</taxon>
        <taxon>Pseudomonadota</taxon>
        <taxon>Alphaproteobacteria</taxon>
        <taxon>Hyphomicrobiales</taxon>
        <taxon>Nitrobacteraceae</taxon>
        <taxon>Bradyrhizobium</taxon>
    </lineage>
</organism>
<reference evidence="12 13" key="1">
    <citation type="submission" date="2016-11" db="EMBL/GenBank/DDBJ databases">
        <authorList>
            <person name="Jaros S."/>
            <person name="Januszkiewicz K."/>
            <person name="Wedrychowicz H."/>
        </authorList>
    </citation>
    <scope>NUCLEOTIDE SEQUENCE [LARGE SCALE GENOMIC DNA]</scope>
    <source>
        <strain evidence="12 13">GAS499</strain>
    </source>
</reference>
<dbReference type="EMBL" id="LT670844">
    <property type="protein sequence ID" value="SHK42156.1"/>
    <property type="molecule type" value="Genomic_DNA"/>
</dbReference>
<dbReference type="InterPro" id="IPR004838">
    <property type="entry name" value="NHTrfase_class1_PyrdxlP-BS"/>
</dbReference>
<keyword evidence="5" id="KW-0169">Cobalamin biosynthesis</keyword>
<dbReference type="AlphaFoldDB" id="A0A1M6SBV4"/>
<feature type="region of interest" description="Disordered" evidence="10">
    <location>
        <begin position="1"/>
        <end position="20"/>
    </location>
</feature>
<dbReference type="UniPathway" id="UPA00148"/>
<evidence type="ECO:0000313" key="12">
    <source>
        <dbReference type="EMBL" id="SHK42156.1"/>
    </source>
</evidence>
<feature type="domain" description="Aminotransferase class I/classII large" evidence="11">
    <location>
        <begin position="98"/>
        <end position="345"/>
    </location>
</feature>
<dbReference type="PROSITE" id="PS00105">
    <property type="entry name" value="AA_TRANSFER_CLASS_1"/>
    <property type="match status" value="1"/>
</dbReference>
<dbReference type="GO" id="GO:0030170">
    <property type="term" value="F:pyridoxal phosphate binding"/>
    <property type="evidence" value="ECO:0007669"/>
    <property type="project" value="InterPro"/>
</dbReference>
<keyword evidence="6" id="KW-0663">Pyridoxal phosphate</keyword>
<dbReference type="InterPro" id="IPR005860">
    <property type="entry name" value="CobD"/>
</dbReference>